<dbReference type="SMART" id="SM00350">
    <property type="entry name" value="MCM"/>
    <property type="match status" value="1"/>
</dbReference>
<evidence type="ECO:0000256" key="6">
    <source>
        <dbReference type="ARBA" id="ARBA00022806"/>
    </source>
</evidence>
<evidence type="ECO:0000313" key="14">
    <source>
        <dbReference type="EMBL" id="ORZ12673.1"/>
    </source>
</evidence>
<dbReference type="STRING" id="90262.A0A1X2IA71"/>
<dbReference type="GO" id="GO:0005524">
    <property type="term" value="F:ATP binding"/>
    <property type="evidence" value="ECO:0007669"/>
    <property type="project" value="UniProtKB-UniRule"/>
</dbReference>
<dbReference type="InterPro" id="IPR031327">
    <property type="entry name" value="MCM"/>
</dbReference>
<dbReference type="FunFam" id="2.20.28.10:FF:000003">
    <property type="entry name" value="DNA helicase"/>
    <property type="match status" value="1"/>
</dbReference>
<dbReference type="GO" id="GO:0006279">
    <property type="term" value="P:premeiotic DNA replication"/>
    <property type="evidence" value="ECO:0007669"/>
    <property type="project" value="UniProtKB-ARBA"/>
</dbReference>
<dbReference type="GO" id="GO:0006270">
    <property type="term" value="P:DNA replication initiation"/>
    <property type="evidence" value="ECO:0007669"/>
    <property type="project" value="UniProtKB-UniRule"/>
</dbReference>
<evidence type="ECO:0000256" key="9">
    <source>
        <dbReference type="ARBA" id="ARBA00023242"/>
    </source>
</evidence>
<keyword evidence="15" id="KW-1185">Reference proteome</keyword>
<dbReference type="InterPro" id="IPR012340">
    <property type="entry name" value="NA-bd_OB-fold"/>
</dbReference>
<dbReference type="CDD" id="cd17757">
    <property type="entry name" value="MCM6"/>
    <property type="match status" value="1"/>
</dbReference>
<protein>
    <recommendedName>
        <fullName evidence="12">DNA replication licensing factor MCM6</fullName>
        <ecNumber evidence="12">3.6.4.12</ecNumber>
    </recommendedName>
</protein>
<dbReference type="Pfam" id="PF17207">
    <property type="entry name" value="MCM_OB"/>
    <property type="match status" value="1"/>
</dbReference>
<dbReference type="GO" id="GO:0043596">
    <property type="term" value="C:nuclear replication fork"/>
    <property type="evidence" value="ECO:0007669"/>
    <property type="project" value="UniProtKB-ARBA"/>
</dbReference>
<dbReference type="PROSITE" id="PS50051">
    <property type="entry name" value="MCM_2"/>
    <property type="match status" value="1"/>
</dbReference>
<evidence type="ECO:0000256" key="3">
    <source>
        <dbReference type="ARBA" id="ARBA00022705"/>
    </source>
</evidence>
<evidence type="ECO:0000256" key="12">
    <source>
        <dbReference type="RuleBase" id="RU368064"/>
    </source>
</evidence>
<evidence type="ECO:0000256" key="1">
    <source>
        <dbReference type="ARBA" id="ARBA00004123"/>
    </source>
</evidence>
<dbReference type="GO" id="GO:0097373">
    <property type="term" value="C:MCM core complex"/>
    <property type="evidence" value="ECO:0007669"/>
    <property type="project" value="UniProtKB-ARBA"/>
</dbReference>
<dbReference type="InterPro" id="IPR001208">
    <property type="entry name" value="MCM_dom"/>
</dbReference>
<comment type="catalytic activity">
    <reaction evidence="12">
        <text>ATP + H2O = ADP + phosphate + H(+)</text>
        <dbReference type="Rhea" id="RHEA:13065"/>
        <dbReference type="ChEBI" id="CHEBI:15377"/>
        <dbReference type="ChEBI" id="CHEBI:15378"/>
        <dbReference type="ChEBI" id="CHEBI:30616"/>
        <dbReference type="ChEBI" id="CHEBI:43474"/>
        <dbReference type="ChEBI" id="CHEBI:456216"/>
        <dbReference type="EC" id="3.6.4.12"/>
    </reaction>
</comment>
<evidence type="ECO:0000256" key="11">
    <source>
        <dbReference type="RuleBase" id="RU004070"/>
    </source>
</evidence>
<dbReference type="GO" id="GO:0005656">
    <property type="term" value="C:nuclear pre-replicative complex"/>
    <property type="evidence" value="ECO:0007669"/>
    <property type="project" value="UniProtKB-ARBA"/>
</dbReference>
<evidence type="ECO:0000256" key="7">
    <source>
        <dbReference type="ARBA" id="ARBA00022840"/>
    </source>
</evidence>
<evidence type="ECO:0000313" key="15">
    <source>
        <dbReference type="Proteomes" id="UP000193560"/>
    </source>
</evidence>
<comment type="caution">
    <text evidence="14">The sequence shown here is derived from an EMBL/GenBank/DDBJ whole genome shotgun (WGS) entry which is preliminary data.</text>
</comment>
<dbReference type="Pfam" id="PF00493">
    <property type="entry name" value="MCM"/>
    <property type="match status" value="1"/>
</dbReference>
<dbReference type="PRINTS" id="PR01657">
    <property type="entry name" value="MCMFAMILY"/>
</dbReference>
<dbReference type="Gene3D" id="3.30.1640.10">
    <property type="entry name" value="mini-chromosome maintenance (MCM) complex, chain A, domain 1"/>
    <property type="match status" value="1"/>
</dbReference>
<dbReference type="Gene3D" id="2.20.28.10">
    <property type="match status" value="1"/>
</dbReference>
<dbReference type="GO" id="GO:0003697">
    <property type="term" value="F:single-stranded DNA binding"/>
    <property type="evidence" value="ECO:0007669"/>
    <property type="project" value="TreeGrafter"/>
</dbReference>
<dbReference type="InterPro" id="IPR033762">
    <property type="entry name" value="MCM_OB"/>
</dbReference>
<evidence type="ECO:0000256" key="2">
    <source>
        <dbReference type="ARBA" id="ARBA00008010"/>
    </source>
</evidence>
<evidence type="ECO:0000256" key="5">
    <source>
        <dbReference type="ARBA" id="ARBA00022801"/>
    </source>
</evidence>
<dbReference type="PANTHER" id="PTHR11630">
    <property type="entry name" value="DNA REPLICATION LICENSING FACTOR MCM FAMILY MEMBER"/>
    <property type="match status" value="1"/>
</dbReference>
<dbReference type="GO" id="GO:0016887">
    <property type="term" value="F:ATP hydrolysis activity"/>
    <property type="evidence" value="ECO:0007669"/>
    <property type="project" value="RHEA"/>
</dbReference>
<dbReference type="SUPFAM" id="SSF50249">
    <property type="entry name" value="Nucleic acid-binding proteins"/>
    <property type="match status" value="1"/>
</dbReference>
<evidence type="ECO:0000256" key="8">
    <source>
        <dbReference type="ARBA" id="ARBA00023125"/>
    </source>
</evidence>
<dbReference type="EC" id="3.6.4.12" evidence="12"/>
<keyword evidence="6 12" id="KW-0347">Helicase</keyword>
<dbReference type="Gene3D" id="3.40.50.300">
    <property type="entry name" value="P-loop containing nucleotide triphosphate hydrolases"/>
    <property type="match status" value="1"/>
</dbReference>
<dbReference type="InterPro" id="IPR008049">
    <property type="entry name" value="MCM6"/>
</dbReference>
<keyword evidence="4 11" id="KW-0547">Nucleotide-binding</keyword>
<dbReference type="Gene3D" id="1.20.58.870">
    <property type="match status" value="1"/>
</dbReference>
<dbReference type="PRINTS" id="PR01662">
    <property type="entry name" value="MCMPROTEIN6"/>
</dbReference>
<dbReference type="InterPro" id="IPR041562">
    <property type="entry name" value="MCM_lid"/>
</dbReference>
<sequence>MMQLEQLKLTDLQTIFVDFTHIISSDVILANALLEQYYRFMPYIQMAIQNTVRKHFPGFMYINTSSSGVVPGGILREFAVALYNMSALERLRELRTNEIGQLFTIVGTVTRTTEVRPELLYGSFACLQCSTVVRDVEQQFRYTEPSVCPTLHCFNRKHWALKLEESKFVDWQKVRIQETPDEIPTGDMPRSLDVIVRGEMVERAKAGDKCVFVGTPIVIPDMTAFKTPGTSVETQRDTSHRSKEGLVNEGVTGLKSVGVCDLTYKLSFLACMVQQSTTHTTSSSHLHEDTFEEDATGVLNDLTSAELENLKTMLNTEDAIYSKLVGSIAPSVFGHETIKKGILLQMMGGVHKQTPEGMNLRGDINVCVVGDPSTSKSQFLKYICEIMPRSVYTSGKASSAAGLTASVIKDEETGEFSIEAGALMLADNGVCAIDEFDKMNMKDQVAIHEAMEQQTITITKASIQATLNARTSILAAANPLGGRYNKKLTLKQNINMSAPIMSRFDLFFVVLDDCNEVTDYNIARHIVNVHRLKDEFIQPEFTTKQLQNYIRYARTFKPRMTSVAAKKLAACYCKLRQDDAHGASQNSYRVTVRQLESMIRLSEAIARIYCSDKITESYVSEAYSLLQKSIVRVQKDDIHLEDDHNASQPMTSSQSIDGGLQGLMIQEQEYKQGASNLDAMDEEADGQETNYQRYRITYEKYCQIQSMLVLHLKDIESNRGTGTSQNELAMWYLEEIEEELNSVEDYSRERMIVEKVINRMINKDRSLIAMNENSTIKVEECAGPIIMLHPNFVYENS</sequence>
<dbReference type="GO" id="GO:0031261">
    <property type="term" value="C:DNA replication preinitiation complex"/>
    <property type="evidence" value="ECO:0007669"/>
    <property type="project" value="UniProtKB-ARBA"/>
</dbReference>
<proteinExistence type="inferred from homology"/>
<keyword evidence="10 12" id="KW-0131">Cell cycle</keyword>
<evidence type="ECO:0000256" key="4">
    <source>
        <dbReference type="ARBA" id="ARBA00022741"/>
    </source>
</evidence>
<evidence type="ECO:0000259" key="13">
    <source>
        <dbReference type="PROSITE" id="PS50051"/>
    </source>
</evidence>
<organism evidence="14 15">
    <name type="scientific">Absidia repens</name>
    <dbReference type="NCBI Taxonomy" id="90262"/>
    <lineage>
        <taxon>Eukaryota</taxon>
        <taxon>Fungi</taxon>
        <taxon>Fungi incertae sedis</taxon>
        <taxon>Mucoromycota</taxon>
        <taxon>Mucoromycotina</taxon>
        <taxon>Mucoromycetes</taxon>
        <taxon>Mucorales</taxon>
        <taxon>Cunninghamellaceae</taxon>
        <taxon>Absidia</taxon>
    </lineage>
</organism>
<dbReference type="AlphaFoldDB" id="A0A1X2IA71"/>
<accession>A0A1X2IA71</accession>
<dbReference type="InterPro" id="IPR041024">
    <property type="entry name" value="Mcm6_C"/>
</dbReference>
<dbReference type="InterPro" id="IPR027417">
    <property type="entry name" value="P-loop_NTPase"/>
</dbReference>
<dbReference type="GO" id="GO:1902969">
    <property type="term" value="P:mitotic DNA replication"/>
    <property type="evidence" value="ECO:0007669"/>
    <property type="project" value="TreeGrafter"/>
</dbReference>
<dbReference type="PANTHER" id="PTHR11630:SF43">
    <property type="entry name" value="DNA REPLICATION LICENSING FACTOR MCM6"/>
    <property type="match status" value="1"/>
</dbReference>
<keyword evidence="8 11" id="KW-0238">DNA-binding</keyword>
<dbReference type="Proteomes" id="UP000193560">
    <property type="component" value="Unassembled WGS sequence"/>
</dbReference>
<dbReference type="PROSITE" id="PS00847">
    <property type="entry name" value="MCM_1"/>
    <property type="match status" value="1"/>
</dbReference>
<dbReference type="EMBL" id="MCGE01000018">
    <property type="protein sequence ID" value="ORZ12673.1"/>
    <property type="molecule type" value="Genomic_DNA"/>
</dbReference>
<dbReference type="SUPFAM" id="SSF52540">
    <property type="entry name" value="P-loop containing nucleoside triphosphate hydrolases"/>
    <property type="match status" value="1"/>
</dbReference>
<evidence type="ECO:0000256" key="10">
    <source>
        <dbReference type="ARBA" id="ARBA00023306"/>
    </source>
</evidence>
<comment type="function">
    <text evidence="12">Acts as component of the MCM2-7 complex (MCM complex) which is the replicative helicase essential for 'once per cell cycle' DNA replication initiation and elongation in eukaryotic cells. The active ATPase sites in the MCM2-7 ring are formed through the interaction surfaces of two neighboring subunits such that a critical structure of a conserved arginine finger motif is provided in trans relative to the ATP-binding site of the Walker A box of the adjacent subunit. The six ATPase active sites, however, are likely to contribute differentially to the complex helicase activity.</text>
</comment>
<comment type="similarity">
    <text evidence="2 11">Belongs to the MCM family.</text>
</comment>
<gene>
    <name evidence="14" type="ORF">BCR42DRAFT_355806</name>
</gene>
<keyword evidence="9" id="KW-0539">Nucleus</keyword>
<dbReference type="GO" id="GO:1990518">
    <property type="term" value="F:single-stranded 3'-5' DNA helicase activity"/>
    <property type="evidence" value="ECO:0007669"/>
    <property type="project" value="TreeGrafter"/>
</dbReference>
<dbReference type="InterPro" id="IPR027925">
    <property type="entry name" value="MCM_N"/>
</dbReference>
<dbReference type="Pfam" id="PF17855">
    <property type="entry name" value="MCM_lid"/>
    <property type="match status" value="1"/>
</dbReference>
<keyword evidence="7 11" id="KW-0067">ATP-binding</keyword>
<dbReference type="Pfam" id="PF14551">
    <property type="entry name" value="MCM_N"/>
    <property type="match status" value="1"/>
</dbReference>
<dbReference type="FunFam" id="3.40.50.300:FF:000115">
    <property type="entry name" value="DNA helicase"/>
    <property type="match status" value="1"/>
</dbReference>
<dbReference type="Pfam" id="PF18263">
    <property type="entry name" value="WHD_MCM6"/>
    <property type="match status" value="1"/>
</dbReference>
<name>A0A1X2IA71_9FUNG</name>
<keyword evidence="3 12" id="KW-0235">DNA replication</keyword>
<feature type="domain" description="MCM C-terminal AAA(+) ATPase" evidence="13">
    <location>
        <begin position="320"/>
        <end position="526"/>
    </location>
</feature>
<comment type="subunit">
    <text evidence="12">Component of the MCM2-7 complex.</text>
</comment>
<comment type="subcellular location">
    <subcellularLocation>
        <location evidence="1 12">Nucleus</location>
    </subcellularLocation>
</comment>
<dbReference type="GO" id="GO:0000727">
    <property type="term" value="P:double-strand break repair via break-induced replication"/>
    <property type="evidence" value="ECO:0007669"/>
    <property type="project" value="TreeGrafter"/>
</dbReference>
<dbReference type="InterPro" id="IPR018525">
    <property type="entry name" value="MCM_CS"/>
</dbReference>
<keyword evidence="5 12" id="KW-0378">Hydrolase</keyword>
<reference evidence="14 15" key="1">
    <citation type="submission" date="2016-07" db="EMBL/GenBank/DDBJ databases">
        <title>Pervasive Adenine N6-methylation of Active Genes in Fungi.</title>
        <authorList>
            <consortium name="DOE Joint Genome Institute"/>
            <person name="Mondo S.J."/>
            <person name="Dannebaum R.O."/>
            <person name="Kuo R.C."/>
            <person name="Labutti K."/>
            <person name="Haridas S."/>
            <person name="Kuo A."/>
            <person name="Salamov A."/>
            <person name="Ahrendt S.R."/>
            <person name="Lipzen A."/>
            <person name="Sullivan W."/>
            <person name="Andreopoulos W.B."/>
            <person name="Clum A."/>
            <person name="Lindquist E."/>
            <person name="Daum C."/>
            <person name="Ramamoorthy G.K."/>
            <person name="Gryganskyi A."/>
            <person name="Culley D."/>
            <person name="Magnuson J.K."/>
            <person name="James T.Y."/>
            <person name="O'Malley M.A."/>
            <person name="Stajich J.E."/>
            <person name="Spatafora J.W."/>
            <person name="Visel A."/>
            <person name="Grigoriev I.V."/>
        </authorList>
    </citation>
    <scope>NUCLEOTIDE SEQUENCE [LARGE SCALE GENOMIC DNA]</scope>
    <source>
        <strain evidence="14 15">NRRL 1336</strain>
    </source>
</reference>
<dbReference type="GO" id="GO:0042555">
    <property type="term" value="C:MCM complex"/>
    <property type="evidence" value="ECO:0007669"/>
    <property type="project" value="UniProtKB-UniRule"/>
</dbReference>
<dbReference type="OrthoDB" id="1744952at2759"/>
<dbReference type="Gene3D" id="2.40.50.140">
    <property type="entry name" value="Nucleic acid-binding proteins"/>
    <property type="match status" value="1"/>
</dbReference>